<reference evidence="3 4" key="1">
    <citation type="journal article" date="2013" name="Genome Announc.">
        <title>Draft Genome Sequence of an Alphaproteobacterium, Caenispirillum salinarum AK4(T), Isolated from a Solar Saltern.</title>
        <authorList>
            <person name="Khatri I."/>
            <person name="Singh A."/>
            <person name="Korpole S."/>
            <person name="Pinnaka A.K."/>
            <person name="Subramanian S."/>
        </authorList>
    </citation>
    <scope>NUCLEOTIDE SEQUENCE [LARGE SCALE GENOMIC DNA]</scope>
    <source>
        <strain evidence="3 4">AK4</strain>
    </source>
</reference>
<dbReference type="RefSeq" id="WP_009541228.1">
    <property type="nucleotide sequence ID" value="NZ_ANHY01000013.1"/>
</dbReference>
<protein>
    <recommendedName>
        <fullName evidence="2">DUF2157 domain-containing protein</fullName>
    </recommendedName>
</protein>
<feature type="transmembrane region" description="Helical" evidence="1">
    <location>
        <begin position="110"/>
        <end position="130"/>
    </location>
</feature>
<keyword evidence="1" id="KW-0812">Transmembrane</keyword>
<feature type="transmembrane region" description="Helical" evidence="1">
    <location>
        <begin position="396"/>
        <end position="417"/>
    </location>
</feature>
<keyword evidence="1" id="KW-0472">Membrane</keyword>
<feature type="transmembrane region" description="Helical" evidence="1">
    <location>
        <begin position="205"/>
        <end position="226"/>
    </location>
</feature>
<feature type="transmembrane region" description="Helical" evidence="1">
    <location>
        <begin position="81"/>
        <end position="98"/>
    </location>
</feature>
<feature type="transmembrane region" description="Helical" evidence="1">
    <location>
        <begin position="232"/>
        <end position="250"/>
    </location>
</feature>
<name>K9HFQ3_9PROT</name>
<organism evidence="3 4">
    <name type="scientific">Caenispirillum salinarum AK4</name>
    <dbReference type="NCBI Taxonomy" id="1238182"/>
    <lineage>
        <taxon>Bacteria</taxon>
        <taxon>Pseudomonadati</taxon>
        <taxon>Pseudomonadota</taxon>
        <taxon>Alphaproteobacteria</taxon>
        <taxon>Rhodospirillales</taxon>
        <taxon>Novispirillaceae</taxon>
        <taxon>Caenispirillum</taxon>
    </lineage>
</organism>
<gene>
    <name evidence="3" type="ORF">C882_0570</name>
</gene>
<accession>K9HFQ3</accession>
<comment type="caution">
    <text evidence="3">The sequence shown here is derived from an EMBL/GenBank/DDBJ whole genome shotgun (WGS) entry which is preliminary data.</text>
</comment>
<feature type="transmembrane region" description="Helical" evidence="1">
    <location>
        <begin position="372"/>
        <end position="390"/>
    </location>
</feature>
<dbReference type="EMBL" id="ANHY01000013">
    <property type="protein sequence ID" value="EKV29263.1"/>
    <property type="molecule type" value="Genomic_DNA"/>
</dbReference>
<evidence type="ECO:0000313" key="3">
    <source>
        <dbReference type="EMBL" id="EKV29263.1"/>
    </source>
</evidence>
<feature type="domain" description="DUF2157" evidence="2">
    <location>
        <begin position="16"/>
        <end position="157"/>
    </location>
</feature>
<dbReference type="OrthoDB" id="7353197at2"/>
<evidence type="ECO:0000259" key="2">
    <source>
        <dbReference type="Pfam" id="PF09925"/>
    </source>
</evidence>
<dbReference type="Pfam" id="PF09925">
    <property type="entry name" value="DUF2157"/>
    <property type="match status" value="1"/>
</dbReference>
<dbReference type="AlphaFoldDB" id="K9HFQ3"/>
<feature type="transmembrane region" description="Helical" evidence="1">
    <location>
        <begin position="343"/>
        <end position="363"/>
    </location>
</feature>
<dbReference type="eggNOG" id="COG4872">
    <property type="taxonomic scope" value="Bacteria"/>
</dbReference>
<keyword evidence="1" id="KW-1133">Transmembrane helix</keyword>
<proteinExistence type="predicted"/>
<evidence type="ECO:0000313" key="4">
    <source>
        <dbReference type="Proteomes" id="UP000009881"/>
    </source>
</evidence>
<feature type="transmembrane region" description="Helical" evidence="1">
    <location>
        <begin position="257"/>
        <end position="276"/>
    </location>
</feature>
<feature type="transmembrane region" description="Helical" evidence="1">
    <location>
        <begin position="142"/>
        <end position="169"/>
    </location>
</feature>
<dbReference type="Proteomes" id="UP000009881">
    <property type="component" value="Unassembled WGS sequence"/>
</dbReference>
<feature type="transmembrane region" description="Helical" evidence="1">
    <location>
        <begin position="321"/>
        <end position="337"/>
    </location>
</feature>
<feature type="transmembrane region" description="Helical" evidence="1">
    <location>
        <begin position="288"/>
        <end position="309"/>
    </location>
</feature>
<sequence length="421" mass="44110">MLFRRRYLSRLEKDLDRWIDKGWVVSIRRDAILNDAAEAAARDGKPQTAALLAMLGALLLAAGALAFVAANWDEMGRADRLAVLFAALTAAFAGGWWFEGRGGRPRVGQGLILLGSVLFGAGIMLVAQIYHIQAHFPDGILLWGAGALAAAVLIPSQGSLWLAFGLAGLWSVQETLAFDALPHWPFLPAWAVLAAVAVRHRWWTCLDFSVLVLAGWYALAGTRFALEVADMSGTGAAAVLMVPALAAWVAGEAVPRVGWLLHALGLLGTVLCAYIVTQPDLEAPAAEVALGAAGAGVGLAVLAALAVRARGRDGGGLWERLGLVALAGLLAPLRVGLESWSGAVAADWGMIAGFLLLVVALAVHGGRSGSPLARRVAYGAFAVDIVGLYYRGDVSLLSLFVFFTLAGAALVVSALRLEKRA</sequence>
<dbReference type="InterPro" id="IPR018677">
    <property type="entry name" value="DUF2157"/>
</dbReference>
<evidence type="ECO:0000256" key="1">
    <source>
        <dbReference type="SAM" id="Phobius"/>
    </source>
</evidence>
<dbReference type="STRING" id="1238182.C882_0570"/>
<feature type="transmembrane region" description="Helical" evidence="1">
    <location>
        <begin position="49"/>
        <end position="69"/>
    </location>
</feature>
<keyword evidence="4" id="KW-1185">Reference proteome</keyword>